<proteinExistence type="inferred from homology"/>
<gene>
    <name evidence="8" type="ORF">VTJ49DRAFT_5949</name>
</gene>
<keyword evidence="2 6" id="KW-0121">Carboxypeptidase</keyword>
<keyword evidence="6" id="KW-0732">Signal</keyword>
<dbReference type="InterPro" id="IPR018202">
    <property type="entry name" value="Ser_caboxypep_ser_AS"/>
</dbReference>
<feature type="region of interest" description="Disordered" evidence="7">
    <location>
        <begin position="542"/>
        <end position="581"/>
    </location>
</feature>
<dbReference type="InterPro" id="IPR029058">
    <property type="entry name" value="AB_hydrolase_fold"/>
</dbReference>
<sequence>MWVFKVLVTLLLTGLAEAAGRSMGHAGKRHVEHAAKRAMTAQQAAAAAAAITHRSAIVRRKEGHRFLNNKTEAFAVDGTAIPDVDFDVGESYAGLLPISDDPNDENKLFFWFFPSTNEAADKEILIWLNGGPGCSAFEGLLQENGPFLWQYGTFKPVQNPWSWHTLTNVIYVEQPVGTGFSQGTPTITNEEELAAQFMGFWKNFIDTFGMHGYKVYISGESYAGYYCPYIANAFLDANDKTYFDMSGMTIYNPLLTEFAIQQALPIVQFVDYWGGLFPFNDTFRAGMKRLDKQCGFSDFMAEHLVYPPKGPLPNRLPGSHPNGTMRAECEKLYWDIFDAILLINPCFDIYQITVTCPLLWDVLGFPGSMPYLPEGAEIYFDREDVKRAIHAPVDHLWEECSSDDVFVNGTDLSPPPALHVLPSVIDRTQNVLVAHSALDMILLANGTLLALQNMTWGGKRGFQRRPDEPFYVPLNDMTDLSTLAAGGVMGSLVSERGLTYVGISLAGHMVPQYAPSAAYRNVEYMLGRVKCMNCTVPFTTDPHTPQSSGLLGKGTAPQGWSDKKGRGGHPHRPVRRAMARP</sequence>
<dbReference type="PROSITE" id="PS00131">
    <property type="entry name" value="CARBOXYPEPT_SER_SER"/>
    <property type="match status" value="1"/>
</dbReference>
<evidence type="ECO:0000256" key="6">
    <source>
        <dbReference type="RuleBase" id="RU361156"/>
    </source>
</evidence>
<evidence type="ECO:0000256" key="7">
    <source>
        <dbReference type="SAM" id="MobiDB-lite"/>
    </source>
</evidence>
<feature type="compositionally biased region" description="Basic residues" evidence="7">
    <location>
        <begin position="566"/>
        <end position="581"/>
    </location>
</feature>
<dbReference type="EC" id="3.4.16.-" evidence="6"/>
<feature type="chain" id="PRO_5044983170" description="Carboxypeptidase" evidence="6">
    <location>
        <begin position="19"/>
        <end position="581"/>
    </location>
</feature>
<dbReference type="PROSITE" id="PS00560">
    <property type="entry name" value="CARBOXYPEPT_SER_HIS"/>
    <property type="match status" value="1"/>
</dbReference>
<comment type="similarity">
    <text evidence="1 6">Belongs to the peptidase S10 family.</text>
</comment>
<evidence type="ECO:0000256" key="2">
    <source>
        <dbReference type="ARBA" id="ARBA00022645"/>
    </source>
</evidence>
<dbReference type="SUPFAM" id="SSF53474">
    <property type="entry name" value="alpha/beta-Hydrolases"/>
    <property type="match status" value="1"/>
</dbReference>
<evidence type="ECO:0000256" key="1">
    <source>
        <dbReference type="ARBA" id="ARBA00009431"/>
    </source>
</evidence>
<feature type="signal peptide" evidence="6">
    <location>
        <begin position="1"/>
        <end position="18"/>
    </location>
</feature>
<keyword evidence="9" id="KW-1185">Reference proteome</keyword>
<dbReference type="InterPro" id="IPR001563">
    <property type="entry name" value="Peptidase_S10"/>
</dbReference>
<evidence type="ECO:0000256" key="3">
    <source>
        <dbReference type="ARBA" id="ARBA00022670"/>
    </source>
</evidence>
<dbReference type="EMBL" id="JAZGSY010000517">
    <property type="protein sequence ID" value="KAL1835877.1"/>
    <property type="molecule type" value="Genomic_DNA"/>
</dbReference>
<comment type="caution">
    <text evidence="8">The sequence shown here is derived from an EMBL/GenBank/DDBJ whole genome shotgun (WGS) entry which is preliminary data.</text>
</comment>
<keyword evidence="3 6" id="KW-0645">Protease</keyword>
<keyword evidence="4 6" id="KW-0378">Hydrolase</keyword>
<keyword evidence="5" id="KW-0325">Glycoprotein</keyword>
<dbReference type="Pfam" id="PF00450">
    <property type="entry name" value="Peptidase_S10"/>
    <property type="match status" value="1"/>
</dbReference>
<dbReference type="Proteomes" id="UP001583172">
    <property type="component" value="Unassembled WGS sequence"/>
</dbReference>
<name>A0ABR3V2R3_HUMIN</name>
<evidence type="ECO:0000256" key="4">
    <source>
        <dbReference type="ARBA" id="ARBA00022801"/>
    </source>
</evidence>
<evidence type="ECO:0000256" key="5">
    <source>
        <dbReference type="ARBA" id="ARBA00023180"/>
    </source>
</evidence>
<dbReference type="InterPro" id="IPR033124">
    <property type="entry name" value="Ser_caboxypep_his_AS"/>
</dbReference>
<organism evidence="8 9">
    <name type="scientific">Humicola insolens</name>
    <name type="common">Soft-rot fungus</name>
    <dbReference type="NCBI Taxonomy" id="85995"/>
    <lineage>
        <taxon>Eukaryota</taxon>
        <taxon>Fungi</taxon>
        <taxon>Dikarya</taxon>
        <taxon>Ascomycota</taxon>
        <taxon>Pezizomycotina</taxon>
        <taxon>Sordariomycetes</taxon>
        <taxon>Sordariomycetidae</taxon>
        <taxon>Sordariales</taxon>
        <taxon>Chaetomiaceae</taxon>
        <taxon>Mycothermus</taxon>
    </lineage>
</organism>
<dbReference type="PANTHER" id="PTHR11802">
    <property type="entry name" value="SERINE PROTEASE FAMILY S10 SERINE CARBOXYPEPTIDASE"/>
    <property type="match status" value="1"/>
</dbReference>
<protein>
    <recommendedName>
        <fullName evidence="6">Carboxypeptidase</fullName>
        <ecNumber evidence="6">3.4.16.-</ecNumber>
    </recommendedName>
</protein>
<accession>A0ABR3V2R3</accession>
<evidence type="ECO:0000313" key="9">
    <source>
        <dbReference type="Proteomes" id="UP001583172"/>
    </source>
</evidence>
<dbReference type="PANTHER" id="PTHR11802:SF479">
    <property type="entry name" value="CARBOXYPEPTIDASE"/>
    <property type="match status" value="1"/>
</dbReference>
<dbReference type="Gene3D" id="3.40.50.1820">
    <property type="entry name" value="alpha/beta hydrolase"/>
    <property type="match status" value="1"/>
</dbReference>
<reference evidence="8 9" key="1">
    <citation type="journal article" date="2024" name="Commun. Biol.">
        <title>Comparative genomic analysis of thermophilic fungi reveals convergent evolutionary adaptations and gene losses.</title>
        <authorList>
            <person name="Steindorff A.S."/>
            <person name="Aguilar-Pontes M.V."/>
            <person name="Robinson A.J."/>
            <person name="Andreopoulos B."/>
            <person name="LaButti K."/>
            <person name="Kuo A."/>
            <person name="Mondo S."/>
            <person name="Riley R."/>
            <person name="Otillar R."/>
            <person name="Haridas S."/>
            <person name="Lipzen A."/>
            <person name="Grimwood J."/>
            <person name="Schmutz J."/>
            <person name="Clum A."/>
            <person name="Reid I.D."/>
            <person name="Moisan M.C."/>
            <person name="Butler G."/>
            <person name="Nguyen T.T.M."/>
            <person name="Dewar K."/>
            <person name="Conant G."/>
            <person name="Drula E."/>
            <person name="Henrissat B."/>
            <person name="Hansel C."/>
            <person name="Singer S."/>
            <person name="Hutchinson M.I."/>
            <person name="de Vries R.P."/>
            <person name="Natvig D.O."/>
            <person name="Powell A.J."/>
            <person name="Tsang A."/>
            <person name="Grigoriev I.V."/>
        </authorList>
    </citation>
    <scope>NUCLEOTIDE SEQUENCE [LARGE SCALE GENOMIC DNA]</scope>
    <source>
        <strain evidence="8 9">CBS 620.91</strain>
    </source>
</reference>
<evidence type="ECO:0000313" key="8">
    <source>
        <dbReference type="EMBL" id="KAL1835877.1"/>
    </source>
</evidence>
<dbReference type="PRINTS" id="PR00724">
    <property type="entry name" value="CRBOXYPTASEC"/>
</dbReference>